<reference evidence="4 5" key="1">
    <citation type="submission" date="2016-12" db="EMBL/GenBank/DDBJ databases">
        <authorList>
            <person name="Song W.-J."/>
            <person name="Kurnit D.M."/>
        </authorList>
    </citation>
    <scope>NUCLEOTIDE SEQUENCE [LARGE SCALE GENOMIC DNA]</scope>
    <source>
        <strain evidence="4 5">DSM 11393</strain>
    </source>
</reference>
<keyword evidence="2" id="KW-0472">Membrane</keyword>
<keyword evidence="2" id="KW-0812">Transmembrane</keyword>
<dbReference type="InterPro" id="IPR011723">
    <property type="entry name" value="Znf/thioredoxin_put"/>
</dbReference>
<dbReference type="EMBL" id="FRDI01000009">
    <property type="protein sequence ID" value="SHN68061.1"/>
    <property type="molecule type" value="Genomic_DNA"/>
</dbReference>
<feature type="region of interest" description="Disordered" evidence="1">
    <location>
        <begin position="143"/>
        <end position="191"/>
    </location>
</feature>
<feature type="region of interest" description="Disordered" evidence="1">
    <location>
        <begin position="251"/>
        <end position="280"/>
    </location>
</feature>
<keyword evidence="2" id="KW-1133">Transmembrane helix</keyword>
<feature type="compositionally biased region" description="Polar residues" evidence="1">
    <location>
        <begin position="105"/>
        <end position="127"/>
    </location>
</feature>
<accession>A0A1M7TBK5</accession>
<protein>
    <submittedName>
        <fullName evidence="4">MJ0042 family finger-like domain-containing protein</fullName>
    </submittedName>
</protein>
<evidence type="ECO:0000256" key="2">
    <source>
        <dbReference type="SAM" id="Phobius"/>
    </source>
</evidence>
<feature type="region of interest" description="Disordered" evidence="1">
    <location>
        <begin position="35"/>
        <end position="127"/>
    </location>
</feature>
<evidence type="ECO:0000259" key="3">
    <source>
        <dbReference type="Pfam" id="PF13717"/>
    </source>
</evidence>
<feature type="compositionally biased region" description="Polar residues" evidence="1">
    <location>
        <begin position="258"/>
        <end position="276"/>
    </location>
</feature>
<sequence>MIVACPNCSTKYKLPDEQVRPGAKARCSVCSEVFSIEPDYNTPPPKKQADNNLEDLLFGEDNSKEPQVPVSDQTNSEKEIEQKQPTGSAIDELDNELDDLFGESKSPNQPVSAQNSTPSPTQSSAQNNVIDDNELDALVNQPKNQEVTPPQKPSTMADDPFSHLVDDSGTDFGDLFDEIDPNSSKKNPPILHAPEQQSEMLEQQKASERLANRAFKMSAQNLEAENTRANRKSANDLDFDLNEEEAPLIYGEPAAGSKGNTKLSTKNDYQPPSQNAEPIPPLAQKKEIPWGKIGAFAMILIVCIGIGGYFWYREQQRAAYEAALAEQRERLKLFEVKIEHQFVVANEKNVPPQTKIGNSGAASSTVKGKIFVVTGTVTNNFPMPKSDIRLVASLLDAEGRVLAKKEQFAGTTATMFQLSVMDEKDLEAYLNSTATILENNSVVLPNTSIPFTFVFYRVFDRAATIQVNVISANDARILKDNNAMDGKNIKKQ</sequence>
<dbReference type="InterPro" id="IPR021834">
    <property type="entry name" value="DUF3426"/>
</dbReference>
<dbReference type="NCBIfam" id="TIGR02098">
    <property type="entry name" value="MJ0042_CXXC"/>
    <property type="match status" value="1"/>
</dbReference>
<dbReference type="RefSeq" id="WP_072697496.1">
    <property type="nucleotide sequence ID" value="NZ_FRDI01000009.1"/>
</dbReference>
<evidence type="ECO:0000313" key="5">
    <source>
        <dbReference type="Proteomes" id="UP000186469"/>
    </source>
</evidence>
<gene>
    <name evidence="4" type="ORF">SAMN02745728_01813</name>
</gene>
<evidence type="ECO:0000313" key="4">
    <source>
        <dbReference type="EMBL" id="SHN68061.1"/>
    </source>
</evidence>
<organism evidence="4 5">
    <name type="scientific">Desulfovibrio litoralis DSM 11393</name>
    <dbReference type="NCBI Taxonomy" id="1121455"/>
    <lineage>
        <taxon>Bacteria</taxon>
        <taxon>Pseudomonadati</taxon>
        <taxon>Thermodesulfobacteriota</taxon>
        <taxon>Desulfovibrionia</taxon>
        <taxon>Desulfovibrionales</taxon>
        <taxon>Desulfovibrionaceae</taxon>
        <taxon>Desulfovibrio</taxon>
    </lineage>
</organism>
<dbReference type="Proteomes" id="UP000186469">
    <property type="component" value="Unassembled WGS sequence"/>
</dbReference>
<dbReference type="Pfam" id="PF13717">
    <property type="entry name" value="Zn_ribbon_4"/>
    <property type="match status" value="1"/>
</dbReference>
<keyword evidence="5" id="KW-1185">Reference proteome</keyword>
<name>A0A1M7TBK5_9BACT</name>
<feature type="transmembrane region" description="Helical" evidence="2">
    <location>
        <begin position="293"/>
        <end position="312"/>
    </location>
</feature>
<dbReference type="STRING" id="1121455.SAMN02745728_01813"/>
<proteinExistence type="predicted"/>
<dbReference type="Pfam" id="PF11906">
    <property type="entry name" value="DUF3426"/>
    <property type="match status" value="1"/>
</dbReference>
<feature type="domain" description="Zinc finger/thioredoxin putative" evidence="3">
    <location>
        <begin position="1"/>
        <end position="34"/>
    </location>
</feature>
<evidence type="ECO:0000256" key="1">
    <source>
        <dbReference type="SAM" id="MobiDB-lite"/>
    </source>
</evidence>
<feature type="compositionally biased region" description="Acidic residues" evidence="1">
    <location>
        <begin position="91"/>
        <end position="101"/>
    </location>
</feature>
<dbReference type="AlphaFoldDB" id="A0A1M7TBK5"/>